<evidence type="ECO:0000256" key="2">
    <source>
        <dbReference type="ARBA" id="ARBA00022574"/>
    </source>
</evidence>
<comment type="caution">
    <text evidence="5">The sequence shown here is derived from an EMBL/GenBank/DDBJ whole genome shotgun (WGS) entry which is preliminary data.</text>
</comment>
<dbReference type="PANTHER" id="PTHR22652">
    <property type="entry name" value="NUCLEOPORIN NUP43"/>
    <property type="match status" value="1"/>
</dbReference>
<dbReference type="STRING" id="151549.A0A4C1VX65"/>
<dbReference type="Gene3D" id="2.130.10.10">
    <property type="entry name" value="YVTN repeat-like/Quinoprotein amine dehydrogenase"/>
    <property type="match status" value="1"/>
</dbReference>
<dbReference type="Proteomes" id="UP000299102">
    <property type="component" value="Unassembled WGS sequence"/>
</dbReference>
<keyword evidence="3" id="KW-0677">Repeat</keyword>
<dbReference type="PANTHER" id="PTHR22652:SF0">
    <property type="entry name" value="NUCLEOPORIN NUP43"/>
    <property type="match status" value="1"/>
</dbReference>
<dbReference type="SMART" id="SM00320">
    <property type="entry name" value="WD40"/>
    <property type="match status" value="4"/>
</dbReference>
<proteinExistence type="predicted"/>
<keyword evidence="6" id="KW-1185">Reference proteome</keyword>
<evidence type="ECO:0000256" key="3">
    <source>
        <dbReference type="ARBA" id="ARBA00022737"/>
    </source>
</evidence>
<name>A0A4C1VX65_EUMVA</name>
<keyword evidence="4" id="KW-0539">Nucleus</keyword>
<dbReference type="InterPro" id="IPR015943">
    <property type="entry name" value="WD40/YVTN_repeat-like_dom_sf"/>
</dbReference>
<evidence type="ECO:0000256" key="4">
    <source>
        <dbReference type="ARBA" id="ARBA00023242"/>
    </source>
</evidence>
<dbReference type="InterPro" id="IPR001680">
    <property type="entry name" value="WD40_rpt"/>
</dbReference>
<accession>A0A4C1VX65</accession>
<dbReference type="OrthoDB" id="9890280at2759"/>
<organism evidence="5 6">
    <name type="scientific">Eumeta variegata</name>
    <name type="common">Bagworm moth</name>
    <name type="synonym">Eumeta japonica</name>
    <dbReference type="NCBI Taxonomy" id="151549"/>
    <lineage>
        <taxon>Eukaryota</taxon>
        <taxon>Metazoa</taxon>
        <taxon>Ecdysozoa</taxon>
        <taxon>Arthropoda</taxon>
        <taxon>Hexapoda</taxon>
        <taxon>Insecta</taxon>
        <taxon>Pterygota</taxon>
        <taxon>Neoptera</taxon>
        <taxon>Endopterygota</taxon>
        <taxon>Lepidoptera</taxon>
        <taxon>Glossata</taxon>
        <taxon>Ditrysia</taxon>
        <taxon>Tineoidea</taxon>
        <taxon>Psychidae</taxon>
        <taxon>Oiketicinae</taxon>
        <taxon>Eumeta</taxon>
    </lineage>
</organism>
<dbReference type="GO" id="GO:0031080">
    <property type="term" value="C:nuclear pore outer ring"/>
    <property type="evidence" value="ECO:0007669"/>
    <property type="project" value="TreeGrafter"/>
</dbReference>
<comment type="subcellular location">
    <subcellularLocation>
        <location evidence="1">Nucleus</location>
    </subcellularLocation>
</comment>
<protein>
    <submittedName>
        <fullName evidence="5">Nucleoporin Nup43</fullName>
    </submittedName>
</protein>
<keyword evidence="2" id="KW-0853">WD repeat</keyword>
<reference evidence="5 6" key="1">
    <citation type="journal article" date="2019" name="Commun. Biol.">
        <title>The bagworm genome reveals a unique fibroin gene that provides high tensile strength.</title>
        <authorList>
            <person name="Kono N."/>
            <person name="Nakamura H."/>
            <person name="Ohtoshi R."/>
            <person name="Tomita M."/>
            <person name="Numata K."/>
            <person name="Arakawa K."/>
        </authorList>
    </citation>
    <scope>NUCLEOTIDE SEQUENCE [LARGE SCALE GENOMIC DNA]</scope>
</reference>
<evidence type="ECO:0000256" key="1">
    <source>
        <dbReference type="ARBA" id="ARBA00004123"/>
    </source>
</evidence>
<dbReference type="EMBL" id="BGZK01000424">
    <property type="protein sequence ID" value="GBP42809.1"/>
    <property type="molecule type" value="Genomic_DNA"/>
</dbReference>
<dbReference type="AlphaFoldDB" id="A0A4C1VX65"/>
<dbReference type="InterPro" id="IPR036322">
    <property type="entry name" value="WD40_repeat_dom_sf"/>
</dbReference>
<evidence type="ECO:0000313" key="5">
    <source>
        <dbReference type="EMBL" id="GBP42809.1"/>
    </source>
</evidence>
<dbReference type="SUPFAM" id="SSF50978">
    <property type="entry name" value="WD40 repeat-like"/>
    <property type="match status" value="1"/>
</dbReference>
<sequence>MPVDVQGTFASQKINKVRWIPEEYTETKYFFTGSWDDEVNCLKVWCIEKHNEDDDIEYPQAISEYKLNGDVTEIKFVENNRIVLSSSDGDVRPEHCSCTSVDVLEGDIVTAGEDGHINMLSSRRGEVAHSIIEADSCSIHSICYLKQNEIITGNVRGHMKLWDLRSPQKDKYVASFLLNENQQAATCIVHHPTQPHIVLAGSEEGELAVWDLRINTFPASAINTHSGSINEMHFHPDNPQKLLICSGSGNIWENNMEMMIRTSKNKDNQSVTTWMQLEDKNKIVVNSLMPNLHKSINTLDIDRSRILCGADNEAVYILRNYAF</sequence>
<gene>
    <name evidence="5" type="primary">NUP43</name>
    <name evidence="5" type="ORF">EVAR_83327_1</name>
</gene>
<evidence type="ECO:0000313" key="6">
    <source>
        <dbReference type="Proteomes" id="UP000299102"/>
    </source>
</evidence>